<evidence type="ECO:0000256" key="3">
    <source>
        <dbReference type="ARBA" id="ARBA00023242"/>
    </source>
</evidence>
<reference evidence="5 6" key="1">
    <citation type="journal article" date="2009" name="Nat. Genet.">
        <title>The genome of the cucumber, Cucumis sativus L.</title>
        <authorList>
            <person name="Huang S."/>
            <person name="Li R."/>
            <person name="Zhang Z."/>
            <person name="Li L."/>
            <person name="Gu X."/>
            <person name="Fan W."/>
            <person name="Lucas W.J."/>
            <person name="Wang X."/>
            <person name="Xie B."/>
            <person name="Ni P."/>
            <person name="Ren Y."/>
            <person name="Zhu H."/>
            <person name="Li J."/>
            <person name="Lin K."/>
            <person name="Jin W."/>
            <person name="Fei Z."/>
            <person name="Li G."/>
            <person name="Staub J."/>
            <person name="Kilian A."/>
            <person name="van der Vossen E.A."/>
            <person name="Wu Y."/>
            <person name="Guo J."/>
            <person name="He J."/>
            <person name="Jia Z."/>
            <person name="Ren Y."/>
            <person name="Tian G."/>
            <person name="Lu Y."/>
            <person name="Ruan J."/>
            <person name="Qian W."/>
            <person name="Wang M."/>
            <person name="Huang Q."/>
            <person name="Li B."/>
            <person name="Xuan Z."/>
            <person name="Cao J."/>
            <person name="Asan"/>
            <person name="Wu Z."/>
            <person name="Zhang J."/>
            <person name="Cai Q."/>
            <person name="Bai Y."/>
            <person name="Zhao B."/>
            <person name="Han Y."/>
            <person name="Li Y."/>
            <person name="Li X."/>
            <person name="Wang S."/>
            <person name="Shi Q."/>
            <person name="Liu S."/>
            <person name="Cho W.K."/>
            <person name="Kim J.Y."/>
            <person name="Xu Y."/>
            <person name="Heller-Uszynska K."/>
            <person name="Miao H."/>
            <person name="Cheng Z."/>
            <person name="Zhang S."/>
            <person name="Wu J."/>
            <person name="Yang Y."/>
            <person name="Kang H."/>
            <person name="Li M."/>
            <person name="Liang H."/>
            <person name="Ren X."/>
            <person name="Shi Z."/>
            <person name="Wen M."/>
            <person name="Jian M."/>
            <person name="Yang H."/>
            <person name="Zhang G."/>
            <person name="Yang Z."/>
            <person name="Chen R."/>
            <person name="Liu S."/>
            <person name="Li J."/>
            <person name="Ma L."/>
            <person name="Liu H."/>
            <person name="Zhou Y."/>
            <person name="Zhao J."/>
            <person name="Fang X."/>
            <person name="Li G."/>
            <person name="Fang L."/>
            <person name="Li Y."/>
            <person name="Liu D."/>
            <person name="Zheng H."/>
            <person name="Zhang Y."/>
            <person name="Qin N."/>
            <person name="Li Z."/>
            <person name="Yang G."/>
            <person name="Yang S."/>
            <person name="Bolund L."/>
            <person name="Kristiansen K."/>
            <person name="Zheng H."/>
            <person name="Li S."/>
            <person name="Zhang X."/>
            <person name="Yang H."/>
            <person name="Wang J."/>
            <person name="Sun R."/>
            <person name="Zhang B."/>
            <person name="Jiang S."/>
            <person name="Wang J."/>
            <person name="Du Y."/>
            <person name="Li S."/>
        </authorList>
    </citation>
    <scope>NUCLEOTIDE SEQUENCE [LARGE SCALE GENOMIC DNA]</scope>
    <source>
        <strain evidence="6">cv. 9930</strain>
    </source>
</reference>
<comment type="similarity">
    <text evidence="2">Belongs to the eukaryotic RPC7 RNA polymerase subunit family.</text>
</comment>
<protein>
    <recommendedName>
        <fullName evidence="7">DNA-directed RNA polymerase III subunit</fullName>
    </recommendedName>
</protein>
<evidence type="ECO:0008006" key="7">
    <source>
        <dbReference type="Google" id="ProtNLM"/>
    </source>
</evidence>
<evidence type="ECO:0000256" key="2">
    <source>
        <dbReference type="ARBA" id="ARBA00008352"/>
    </source>
</evidence>
<accession>A0A0A0KCT3</accession>
<evidence type="ECO:0000256" key="4">
    <source>
        <dbReference type="SAM" id="MobiDB-lite"/>
    </source>
</evidence>
<feature type="compositionally biased region" description="Basic and acidic residues" evidence="4">
    <location>
        <begin position="294"/>
        <end position="317"/>
    </location>
</feature>
<reference evidence="5 6" key="4">
    <citation type="journal article" date="2011" name="BMC Genomics">
        <title>RNA-Seq improves annotation of protein-coding genes in the cucumber genome.</title>
        <authorList>
            <person name="Li Z."/>
            <person name="Zhang Z."/>
            <person name="Yan P."/>
            <person name="Huang S."/>
            <person name="Fei Z."/>
            <person name="Lin K."/>
        </authorList>
    </citation>
    <scope>NUCLEOTIDE SEQUENCE [LARGE SCALE GENOMIC DNA]</scope>
    <source>
        <strain evidence="6">cv. 9930</strain>
    </source>
</reference>
<sequence length="365" mass="41930">MGNNGHARVDADVQERVYPEGFGLMEQGKKGSYTFNIFFFPFLPLNSLPSSSSSSSSSRDFRHLPSPFHSAVHRLADRRPKLPPLASFSPPPSKERDSTANQPSSSFCLLILQHHFSLTFIGLLPHLGFQLGYRAIELCQESVFYIHNLSKSSKRFGNFRGMAFRGRGRGGGGGSFQYAKQEPFELFPENVTLPSIGEMPEELALAMGHINFMKYWKASPFYLEENVMKKMQRTEIEKFSDRTKLNNTLKRDSLAQIIQLTSRNFPEELVEGFKGKLRTKRKVQWNPDSGLKKMDLLEKREESLKGQDKEDKEKKEGEEGEDEDEEEEDAQSEELTDDDYYQNEYFDDDEDDYNMEEEGGDEPEY</sequence>
<comment type="subcellular location">
    <subcellularLocation>
        <location evidence="1">Nucleus</location>
    </subcellularLocation>
</comment>
<dbReference type="PANTHER" id="PTHR15367">
    <property type="entry name" value="DNA-DIRECTED RNA POLYMERASE III"/>
    <property type="match status" value="1"/>
</dbReference>
<proteinExistence type="inferred from homology"/>
<dbReference type="Pfam" id="PF11705">
    <property type="entry name" value="RNA_pol_3_Rpc31"/>
    <property type="match status" value="1"/>
</dbReference>
<dbReference type="AlphaFoldDB" id="A0A0A0KCT3"/>
<feature type="compositionally biased region" description="Acidic residues" evidence="4">
    <location>
        <begin position="318"/>
        <end position="365"/>
    </location>
</feature>
<evidence type="ECO:0000256" key="1">
    <source>
        <dbReference type="ARBA" id="ARBA00004123"/>
    </source>
</evidence>
<dbReference type="GO" id="GO:0006383">
    <property type="term" value="P:transcription by RNA polymerase III"/>
    <property type="evidence" value="ECO:0007669"/>
    <property type="project" value="InterPro"/>
</dbReference>
<evidence type="ECO:0000313" key="5">
    <source>
        <dbReference type="EMBL" id="KGN45576.1"/>
    </source>
</evidence>
<dbReference type="Gramene" id="KGN45576">
    <property type="protein sequence ID" value="KGN45576"/>
    <property type="gene ID" value="Csa_7G452310"/>
</dbReference>
<keyword evidence="3" id="KW-0539">Nucleus</keyword>
<dbReference type="GO" id="GO:0005666">
    <property type="term" value="C:RNA polymerase III complex"/>
    <property type="evidence" value="ECO:0000318"/>
    <property type="project" value="GO_Central"/>
</dbReference>
<dbReference type="PANTHER" id="PTHR15367:SF2">
    <property type="entry name" value="DNA-DIRECTED RNA POLYMERASE III SUBUNIT"/>
    <property type="match status" value="1"/>
</dbReference>
<keyword evidence="6" id="KW-1185">Reference proteome</keyword>
<dbReference type="STRING" id="3659.A0A0A0KCT3"/>
<feature type="region of interest" description="Disordered" evidence="4">
    <location>
        <begin position="294"/>
        <end position="365"/>
    </location>
</feature>
<name>A0A0A0KCT3_CUCSA</name>
<dbReference type="EMBL" id="CM002928">
    <property type="protein sequence ID" value="KGN45576.1"/>
    <property type="molecule type" value="Genomic_DNA"/>
</dbReference>
<dbReference type="eggNOG" id="ENOG502S1T9">
    <property type="taxonomic scope" value="Eukaryota"/>
</dbReference>
<evidence type="ECO:0000313" key="6">
    <source>
        <dbReference type="Proteomes" id="UP000029981"/>
    </source>
</evidence>
<gene>
    <name evidence="5" type="ORF">Csa_7G452310</name>
</gene>
<reference evidence="5 6" key="3">
    <citation type="journal article" date="2010" name="BMC Genomics">
        <title>Transcriptome sequencing and comparative analysis of cucumber flowers with different sex types.</title>
        <authorList>
            <person name="Guo S."/>
            <person name="Zheng Y."/>
            <person name="Joung J.G."/>
            <person name="Liu S."/>
            <person name="Zhang Z."/>
            <person name="Crasta O.R."/>
            <person name="Sobral B.W."/>
            <person name="Xu Y."/>
            <person name="Huang S."/>
            <person name="Fei Z."/>
        </authorList>
    </citation>
    <scope>NUCLEOTIDE SEQUENCE [LARGE SCALE GENOMIC DNA]</scope>
    <source>
        <strain evidence="6">cv. 9930</strain>
    </source>
</reference>
<organism evidence="5 6">
    <name type="scientific">Cucumis sativus</name>
    <name type="common">Cucumber</name>
    <dbReference type="NCBI Taxonomy" id="3659"/>
    <lineage>
        <taxon>Eukaryota</taxon>
        <taxon>Viridiplantae</taxon>
        <taxon>Streptophyta</taxon>
        <taxon>Embryophyta</taxon>
        <taxon>Tracheophyta</taxon>
        <taxon>Spermatophyta</taxon>
        <taxon>Magnoliopsida</taxon>
        <taxon>eudicotyledons</taxon>
        <taxon>Gunneridae</taxon>
        <taxon>Pentapetalae</taxon>
        <taxon>rosids</taxon>
        <taxon>fabids</taxon>
        <taxon>Cucurbitales</taxon>
        <taxon>Cucurbitaceae</taxon>
        <taxon>Benincaseae</taxon>
        <taxon>Cucumis</taxon>
    </lineage>
</organism>
<dbReference type="InterPro" id="IPR024661">
    <property type="entry name" value="RNA_pol_III_Rpc31"/>
</dbReference>
<reference evidence="5 6" key="2">
    <citation type="journal article" date="2009" name="PLoS ONE">
        <title>An integrated genetic and cytogenetic map of the cucumber genome.</title>
        <authorList>
            <person name="Ren Y."/>
            <person name="Zhang Z."/>
            <person name="Liu J."/>
            <person name="Staub J.E."/>
            <person name="Han Y."/>
            <person name="Cheng Z."/>
            <person name="Li X."/>
            <person name="Lu J."/>
            <person name="Miao H."/>
            <person name="Kang H."/>
            <person name="Xie B."/>
            <person name="Gu X."/>
            <person name="Wang X."/>
            <person name="Du Y."/>
            <person name="Jin W."/>
            <person name="Huang S."/>
        </authorList>
    </citation>
    <scope>NUCLEOTIDE SEQUENCE [LARGE SCALE GENOMIC DNA]</scope>
    <source>
        <strain evidence="6">cv. 9930</strain>
    </source>
</reference>
<dbReference type="Proteomes" id="UP000029981">
    <property type="component" value="Chromosome 7"/>
</dbReference>
<feature type="region of interest" description="Disordered" evidence="4">
    <location>
        <begin position="81"/>
        <end position="100"/>
    </location>
</feature>